<evidence type="ECO:0000256" key="1">
    <source>
        <dbReference type="ARBA" id="ARBA00006512"/>
    </source>
</evidence>
<evidence type="ECO:0000313" key="7">
    <source>
        <dbReference type="Proteomes" id="UP001595783"/>
    </source>
</evidence>
<dbReference type="Proteomes" id="UP001595783">
    <property type="component" value="Unassembled WGS sequence"/>
</dbReference>
<dbReference type="PANTHER" id="PTHR30121">
    <property type="entry name" value="UNCHARACTERIZED PROTEIN YJGR-RELATED"/>
    <property type="match status" value="1"/>
</dbReference>
<keyword evidence="7" id="KW-1185">Reference proteome</keyword>
<dbReference type="SUPFAM" id="SSF52540">
    <property type="entry name" value="P-loop containing nucleoside triphosphate hydrolases"/>
    <property type="match status" value="1"/>
</dbReference>
<dbReference type="InterPro" id="IPR032689">
    <property type="entry name" value="TraG-D_C"/>
</dbReference>
<dbReference type="Pfam" id="PF03135">
    <property type="entry name" value="CagE_TrbE_VirB"/>
    <property type="match status" value="1"/>
</dbReference>
<feature type="domain" description="TraD/TraG TraM recognition site" evidence="5">
    <location>
        <begin position="630"/>
        <end position="709"/>
    </location>
</feature>
<dbReference type="CDD" id="cd01127">
    <property type="entry name" value="TrwB_TraG_TraD_VirD4"/>
    <property type="match status" value="1"/>
</dbReference>
<dbReference type="PANTHER" id="PTHR30121:SF12">
    <property type="entry name" value="TYPE IV SECRETION SYSTEM PROTEIN CAGE"/>
    <property type="match status" value="1"/>
</dbReference>
<keyword evidence="3" id="KW-0067">ATP-binding</keyword>
<dbReference type="InterPro" id="IPR051162">
    <property type="entry name" value="T4SS_component"/>
</dbReference>
<evidence type="ECO:0000256" key="2">
    <source>
        <dbReference type="ARBA" id="ARBA00022741"/>
    </source>
</evidence>
<comment type="caution">
    <text evidence="6">The sequence shown here is derived from an EMBL/GenBank/DDBJ whole genome shotgun (WGS) entry which is preliminary data.</text>
</comment>
<accession>A0ABV7ZH93</accession>
<evidence type="ECO:0000313" key="6">
    <source>
        <dbReference type="EMBL" id="MFC3846979.1"/>
    </source>
</evidence>
<dbReference type="RefSeq" id="WP_104752693.1">
    <property type="nucleotide sequence ID" value="NZ_FZMF01000040.1"/>
</dbReference>
<reference evidence="7" key="1">
    <citation type="journal article" date="2019" name="Int. J. Syst. Evol. Microbiol.">
        <title>The Global Catalogue of Microorganisms (GCM) 10K type strain sequencing project: providing services to taxonomists for standard genome sequencing and annotation.</title>
        <authorList>
            <consortium name="The Broad Institute Genomics Platform"/>
            <consortium name="The Broad Institute Genome Sequencing Center for Infectious Disease"/>
            <person name="Wu L."/>
            <person name="Ma J."/>
        </authorList>
    </citation>
    <scope>NUCLEOTIDE SEQUENCE [LARGE SCALE GENOMIC DNA]</scope>
    <source>
        <strain evidence="7">CCUG 53816</strain>
    </source>
</reference>
<gene>
    <name evidence="6" type="ORF">ACFOPX_00300</name>
</gene>
<evidence type="ECO:0000259" key="5">
    <source>
        <dbReference type="Pfam" id="PF12696"/>
    </source>
</evidence>
<keyword evidence="2" id="KW-0547">Nucleotide-binding</keyword>
<protein>
    <submittedName>
        <fullName evidence="6">TraM recognition domain-containing protein</fullName>
    </submittedName>
</protein>
<name>A0ABV7ZH93_9HELI</name>
<dbReference type="EMBL" id="JBHRZO010000001">
    <property type="protein sequence ID" value="MFC3846979.1"/>
    <property type="molecule type" value="Genomic_DNA"/>
</dbReference>
<dbReference type="InterPro" id="IPR027417">
    <property type="entry name" value="P-loop_NTPase"/>
</dbReference>
<sequence length="784" mass="89334">MWLKIGNFLRRKAWDFLAGALPKVYSMVEENNILGLYDSHFLLTKQEQLVGILYLEGMSLNAMSNKDLEGYFESKHNALSQLGDIVLRIYTQRRQVVLKQNSHVQNPHARHLIHSFESKSIYENAYYLILETTTHPIKGFFEKKKREITATDTLDDPYAHKIASLRHAIAQLSYALQDFKPSLLGSTQVLEFYATLINGVSIPLQPSYGYLSDSYIATNVHFDKDYFLQERHDTRIYNRILGIKAYEGKNITSVALSSLLHQPKELDIVFSIKPLSTQEALAFIQEKIRLSLTRLVRAELERYHERIKSKRLCLQQCALNIWLKSPNLDRLNQHTQEVLSLLANEHLVGVVETLGLKPAYFSLFPGRIQLNPRLRCQSAQALACLVVFERANRGFKSNSWGDMPLSVFKNLDHSPYLFNFHNQEVRHKGVAAHSVAKVNGHTMIIGATGAGKTTLMGFLMMSALKYDHLNILALDRAYGLFSCTHYLEGVYNSGAHFKINPLSLEPSQENHDFLHSFYAAMLGVSGQDVQENNAIHKALESLYSALYPQTFCLQDFKEALIHSPKLSLSLEPYLNHPLFNSLEDSLEFHTPLTTINMDAITLNAKDLGLLAYYIFYKIFRSALQTQRGFLLFVDEFKSYAQNPMLNDHINTLITQARKANGVVVLALQDVHQLYDLNHAKSFVNNMGTLIFYPQKHMDSTRLSTQLGIQLSHMEQHFLENTPVHAHQVLIKNMNDGSSNIVDINLNALGPYLQIFSSNATHAQHLEALMRAHPHTWRELLIKPS</sequence>
<evidence type="ECO:0000259" key="4">
    <source>
        <dbReference type="Pfam" id="PF03135"/>
    </source>
</evidence>
<organism evidence="6 7">
    <name type="scientific">Helicobacter baculiformis</name>
    <dbReference type="NCBI Taxonomy" id="427351"/>
    <lineage>
        <taxon>Bacteria</taxon>
        <taxon>Pseudomonadati</taxon>
        <taxon>Campylobacterota</taxon>
        <taxon>Epsilonproteobacteria</taxon>
        <taxon>Campylobacterales</taxon>
        <taxon>Helicobacteraceae</taxon>
        <taxon>Helicobacter</taxon>
    </lineage>
</organism>
<feature type="domain" description="CagE TrbE VirB component of type IV transporter system central" evidence="4">
    <location>
        <begin position="176"/>
        <end position="373"/>
    </location>
</feature>
<dbReference type="Pfam" id="PF12696">
    <property type="entry name" value="TraG-D_C"/>
    <property type="match status" value="1"/>
</dbReference>
<dbReference type="Gene3D" id="3.40.50.300">
    <property type="entry name" value="P-loop containing nucleotide triphosphate hydrolases"/>
    <property type="match status" value="2"/>
</dbReference>
<evidence type="ECO:0000256" key="3">
    <source>
        <dbReference type="ARBA" id="ARBA00022840"/>
    </source>
</evidence>
<dbReference type="InterPro" id="IPR018145">
    <property type="entry name" value="CagE_TrbE_VirB_cntrl_dom"/>
</dbReference>
<comment type="similarity">
    <text evidence="1">Belongs to the TrbE/VirB4 family.</text>
</comment>
<proteinExistence type="inferred from homology"/>